<proteinExistence type="inferred from homology"/>
<feature type="domain" description="UspA" evidence="2">
    <location>
        <begin position="1"/>
        <end position="129"/>
    </location>
</feature>
<dbReference type="Pfam" id="PF00582">
    <property type="entry name" value="Usp"/>
    <property type="match status" value="2"/>
</dbReference>
<dbReference type="InterPro" id="IPR006015">
    <property type="entry name" value="Universal_stress_UspA"/>
</dbReference>
<evidence type="ECO:0000313" key="4">
    <source>
        <dbReference type="Proteomes" id="UP001107961"/>
    </source>
</evidence>
<gene>
    <name evidence="3" type="ORF">LZG35_17905</name>
</gene>
<dbReference type="CDD" id="cd00293">
    <property type="entry name" value="USP-like"/>
    <property type="match status" value="2"/>
</dbReference>
<dbReference type="InterPro" id="IPR006016">
    <property type="entry name" value="UspA"/>
</dbReference>
<comment type="caution">
    <text evidence="3">The sequence shown here is derived from an EMBL/GenBank/DDBJ whole genome shotgun (WGS) entry which is preliminary data.</text>
</comment>
<name>A0A9Q3W4P1_9GAMM</name>
<accession>A0A9Q3W4P1</accession>
<dbReference type="SUPFAM" id="SSF52402">
    <property type="entry name" value="Adenine nucleotide alpha hydrolases-like"/>
    <property type="match status" value="2"/>
</dbReference>
<organism evidence="3 4">
    <name type="scientific">Alloalcanivorax xenomutans</name>
    <dbReference type="NCBI Taxonomy" id="1094342"/>
    <lineage>
        <taxon>Bacteria</taxon>
        <taxon>Pseudomonadati</taxon>
        <taxon>Pseudomonadota</taxon>
        <taxon>Gammaproteobacteria</taxon>
        <taxon>Oceanospirillales</taxon>
        <taxon>Alcanivoracaceae</taxon>
        <taxon>Alloalcanivorax</taxon>
    </lineage>
</organism>
<keyword evidence="4" id="KW-1185">Reference proteome</keyword>
<dbReference type="PANTHER" id="PTHR46268">
    <property type="entry name" value="STRESS RESPONSE PROTEIN NHAX"/>
    <property type="match status" value="1"/>
</dbReference>
<reference evidence="3" key="1">
    <citation type="submission" date="2022-01" db="EMBL/GenBank/DDBJ databases">
        <authorList>
            <person name="Karlyshev A.V."/>
            <person name="Jaspars M."/>
        </authorList>
    </citation>
    <scope>NUCLEOTIDE SEQUENCE</scope>
    <source>
        <strain evidence="3">AGSA3-2</strain>
    </source>
</reference>
<protein>
    <submittedName>
        <fullName evidence="3">Universal stress protein</fullName>
    </submittedName>
</protein>
<dbReference type="RefSeq" id="WP_080530712.1">
    <property type="nucleotide sequence ID" value="NZ_CBDDTQ010000001.1"/>
</dbReference>
<evidence type="ECO:0000259" key="2">
    <source>
        <dbReference type="Pfam" id="PF00582"/>
    </source>
</evidence>
<dbReference type="PANTHER" id="PTHR46268:SF6">
    <property type="entry name" value="UNIVERSAL STRESS PROTEIN UP12"/>
    <property type="match status" value="1"/>
</dbReference>
<dbReference type="InterPro" id="IPR014729">
    <property type="entry name" value="Rossmann-like_a/b/a_fold"/>
</dbReference>
<dbReference type="Gene3D" id="3.40.50.620">
    <property type="entry name" value="HUPs"/>
    <property type="match status" value="2"/>
</dbReference>
<sequence>MFTTALVALDQSPAAPPTLARVADLSSWGIKKVILAHVVRVGYNQFAAYDHGENYREWLERCAEPLKEAGLEVTVCVRISGLVADELLAIAAEFRADLLLIGSRAHSRVSNLFLGSVARDLIRKTTLPLFLEWITPETDDTGTQGTAPGRPALEHVLMATDLSKYASGAENLLRELSTQAKRIDLLTVLTPDGLNNTPALPVMALAALNHIRDYLPDEAGEVSVLTERGAPAETILRIAAERDCSLILIGKHGQGWLESKLVGTTATEVCEAAQRPVLVAPLLDHQ</sequence>
<dbReference type="Proteomes" id="UP001107961">
    <property type="component" value="Unassembled WGS sequence"/>
</dbReference>
<comment type="similarity">
    <text evidence="1">Belongs to the universal stress protein A family.</text>
</comment>
<dbReference type="EMBL" id="JAJVKT010000025">
    <property type="protein sequence ID" value="MCE7510515.1"/>
    <property type="molecule type" value="Genomic_DNA"/>
</dbReference>
<dbReference type="PRINTS" id="PR01438">
    <property type="entry name" value="UNVRSLSTRESS"/>
</dbReference>
<dbReference type="AlphaFoldDB" id="A0A9Q3W4P1"/>
<dbReference type="KEGG" id="axe:P40_07430"/>
<feature type="domain" description="UspA" evidence="2">
    <location>
        <begin position="154"/>
        <end position="280"/>
    </location>
</feature>
<evidence type="ECO:0000256" key="1">
    <source>
        <dbReference type="ARBA" id="ARBA00008791"/>
    </source>
</evidence>
<evidence type="ECO:0000313" key="3">
    <source>
        <dbReference type="EMBL" id="MCE7510515.1"/>
    </source>
</evidence>